<dbReference type="GeneTree" id="ENSGT00390000015583"/>
<dbReference type="InterPro" id="IPR024687">
    <property type="entry name" value="MMS19_C"/>
</dbReference>
<dbReference type="InterPro" id="IPR011989">
    <property type="entry name" value="ARM-like"/>
</dbReference>
<proteinExistence type="inferred from homology"/>
<dbReference type="GO" id="GO:0016226">
    <property type="term" value="P:iron-sulfur cluster assembly"/>
    <property type="evidence" value="ECO:0007669"/>
    <property type="project" value="UniProtKB-UniRule"/>
</dbReference>
<keyword evidence="4 12" id="KW-0963">Cytoplasm</keyword>
<name>A0A6I8RKS7_XENTR</name>
<dbReference type="GO" id="GO:0005634">
    <property type="term" value="C:nucleus"/>
    <property type="evidence" value="ECO:0007669"/>
    <property type="project" value="UniProtKB-SubCell"/>
</dbReference>
<dbReference type="FunCoup" id="A0A6I8RKS7">
    <property type="interactions" value="3782"/>
</dbReference>
<organism evidence="15">
    <name type="scientific">Xenopus tropicalis</name>
    <name type="common">Western clawed frog</name>
    <name type="synonym">Silurana tropicalis</name>
    <dbReference type="NCBI Taxonomy" id="8364"/>
    <lineage>
        <taxon>Eukaryota</taxon>
        <taxon>Metazoa</taxon>
        <taxon>Chordata</taxon>
        <taxon>Craniata</taxon>
        <taxon>Vertebrata</taxon>
        <taxon>Euteleostomi</taxon>
        <taxon>Amphibia</taxon>
        <taxon>Batrachia</taxon>
        <taxon>Anura</taxon>
        <taxon>Pipoidea</taxon>
        <taxon>Pipidae</taxon>
        <taxon>Xenopodinae</taxon>
        <taxon>Xenopus</taxon>
        <taxon>Silurana</taxon>
    </lineage>
</organism>
<accession>A0A6I8RKS7</accession>
<dbReference type="PANTHER" id="PTHR12891">
    <property type="entry name" value="DNA REPAIR/TRANSCRIPTION PROTEIN MET18/MMS19"/>
    <property type="match status" value="1"/>
</dbReference>
<dbReference type="Pfam" id="PF14500">
    <property type="entry name" value="MMS19_N"/>
    <property type="match status" value="1"/>
</dbReference>
<evidence type="ECO:0000256" key="10">
    <source>
        <dbReference type="ARBA" id="ARBA00053106"/>
    </source>
</evidence>
<evidence type="ECO:0000256" key="3">
    <source>
        <dbReference type="ARBA" id="ARBA00009340"/>
    </source>
</evidence>
<feature type="domain" description="MMS19 C-terminal" evidence="13">
    <location>
        <begin position="629"/>
        <end position="1056"/>
    </location>
</feature>
<dbReference type="FunFam" id="1.25.10.10:FF:000114">
    <property type="entry name" value="MMS19 nucleotide excision repair protein homolog isoform X2"/>
    <property type="match status" value="1"/>
</dbReference>
<dbReference type="GO" id="GO:0006281">
    <property type="term" value="P:DNA repair"/>
    <property type="evidence" value="ECO:0007669"/>
    <property type="project" value="UniProtKB-UniRule"/>
</dbReference>
<gene>
    <name evidence="15" type="primary">mms19</name>
</gene>
<evidence type="ECO:0000256" key="7">
    <source>
        <dbReference type="ARBA" id="ARBA00023204"/>
    </source>
</evidence>
<dbReference type="PANTHER" id="PTHR12891:SF0">
    <property type="entry name" value="MMS19 NUCLEOTIDE EXCISION REPAIR PROTEIN HOMOLOG"/>
    <property type="match status" value="1"/>
</dbReference>
<evidence type="ECO:0000256" key="6">
    <source>
        <dbReference type="ARBA" id="ARBA00022763"/>
    </source>
</evidence>
<evidence type="ECO:0000259" key="13">
    <source>
        <dbReference type="Pfam" id="PF12460"/>
    </source>
</evidence>
<keyword evidence="9 12" id="KW-0539">Nucleus</keyword>
<evidence type="ECO:0000256" key="11">
    <source>
        <dbReference type="ARBA" id="ARBA00064932"/>
    </source>
</evidence>
<dbReference type="InterPro" id="IPR029240">
    <property type="entry name" value="MMS19_N"/>
</dbReference>
<comment type="subunit">
    <text evidence="11 12">Component of the CIA complex.</text>
</comment>
<evidence type="ECO:0000256" key="8">
    <source>
        <dbReference type="ARBA" id="ARBA00023212"/>
    </source>
</evidence>
<evidence type="ECO:0000256" key="4">
    <source>
        <dbReference type="ARBA" id="ARBA00022490"/>
    </source>
</evidence>
<dbReference type="InterPro" id="IPR016024">
    <property type="entry name" value="ARM-type_fold"/>
</dbReference>
<comment type="subcellular location">
    <subcellularLocation>
        <location evidence="2 12">Cytoplasm</location>
        <location evidence="2 12">Cytoskeleton</location>
        <location evidence="2 12">Spindle</location>
    </subcellularLocation>
    <subcellularLocation>
        <location evidence="1 12">Nucleus</location>
    </subcellularLocation>
</comment>
<evidence type="ECO:0000259" key="14">
    <source>
        <dbReference type="Pfam" id="PF14500"/>
    </source>
</evidence>
<evidence type="ECO:0000256" key="5">
    <source>
        <dbReference type="ARBA" id="ARBA00022737"/>
    </source>
</evidence>
<dbReference type="Bgee" id="ENSXETG00000003439">
    <property type="expression patterns" value="Expressed in skeletal muscle tissue and 12 other cell types or tissues"/>
</dbReference>
<dbReference type="GO" id="GO:0005819">
    <property type="term" value="C:spindle"/>
    <property type="evidence" value="ECO:0007669"/>
    <property type="project" value="UniProtKB-SubCell"/>
</dbReference>
<keyword evidence="6 12" id="KW-0227">DNA damage</keyword>
<dbReference type="InParanoid" id="A0A6I8RKS7"/>
<dbReference type="Ensembl" id="ENSXETT00000098175">
    <property type="protein sequence ID" value="ENSXETP00000085454"/>
    <property type="gene ID" value="ENSXETG00000003439"/>
</dbReference>
<dbReference type="Gene3D" id="1.25.10.10">
    <property type="entry name" value="Leucine-rich Repeat Variant"/>
    <property type="match status" value="2"/>
</dbReference>
<dbReference type="AlphaFoldDB" id="A0A6I8RKS7"/>
<keyword evidence="7 12" id="KW-0234">DNA repair</keyword>
<dbReference type="Pfam" id="PF12460">
    <property type="entry name" value="MMS19_C"/>
    <property type="match status" value="1"/>
</dbReference>
<dbReference type="Xenbase" id="XB-GENE-979258">
    <property type="gene designation" value="mms19"/>
</dbReference>
<dbReference type="GO" id="GO:0097361">
    <property type="term" value="C:cytosolic [4Fe-4S] assembly targeting complex"/>
    <property type="evidence" value="ECO:0007669"/>
    <property type="project" value="UniProtKB-UniRule"/>
</dbReference>
<evidence type="ECO:0000313" key="15">
    <source>
        <dbReference type="Ensembl" id="ENSXETP00000085454"/>
    </source>
</evidence>
<dbReference type="InterPro" id="IPR039920">
    <property type="entry name" value="MMS19"/>
</dbReference>
<dbReference type="SUPFAM" id="SSF48371">
    <property type="entry name" value="ARM repeat"/>
    <property type="match status" value="2"/>
</dbReference>
<evidence type="ECO:0000256" key="2">
    <source>
        <dbReference type="ARBA" id="ARBA00004186"/>
    </source>
</evidence>
<protein>
    <recommendedName>
        <fullName evidence="12">MMS19 nucleotide excision repair protein</fullName>
    </recommendedName>
</protein>
<dbReference type="GO" id="GO:0051604">
    <property type="term" value="P:protein maturation"/>
    <property type="evidence" value="ECO:0007669"/>
    <property type="project" value="UniProtKB-UniRule"/>
</dbReference>
<reference evidence="15" key="2">
    <citation type="submission" date="2020-05" db="UniProtKB">
        <authorList>
            <consortium name="Ensembl"/>
        </authorList>
    </citation>
    <scope>IDENTIFICATION</scope>
</reference>
<feature type="domain" description="MMS19 N-terminal" evidence="14">
    <location>
        <begin position="129"/>
        <end position="385"/>
    </location>
</feature>
<comment type="function">
    <text evidence="10 12">Key component of the cytosolic iron-sulfur protein assembly (CIA) complex, a multiprotein complex that mediates the incorporation of iron-sulfur cluster into apoproteins specifically involved in DNA metabolism and genomic integrity. In the CIA complex, MMS19 acts as an adapter between early-acting CIA components and a subset of cellular target iron-sulfur proteins.</text>
</comment>
<evidence type="ECO:0000256" key="1">
    <source>
        <dbReference type="ARBA" id="ARBA00004123"/>
    </source>
</evidence>
<comment type="similarity">
    <text evidence="3 12">Belongs to the MET18/MMS19 family.</text>
</comment>
<sequence length="1104" mass="122992">MDQQIIKLRGAAAVLIVHTRAINTTERQPYRMWPLLHCLCRRASGRSGCDSLWQRHNILVFLIIKSPFTLNSIAGPQSILVIASAQFLILFEHFSLFHRLYLVNSDLFGQLMETITDQFHFVSCSFISSCLANPEPRSRAKGMQLLSRVLLECYSRLTEKEVEVLVLFYENRLKDHHLITPHVLKGLMALSMCDVLPQGLAVSVLKSVFQEVHVQSLMQIDRHTVYMIITNFMKTREEELKSLGADFTYGFIQVMDGEKDPRNLLVAFHIVQDIITKNYALGPFVEELFEVTSCYFPIDFTPPPNDPHGITREHLIVGLRAVLVSTSRFAEFFLPLLIEKMDSDVQSAKLDSLQTLIACCTVYGQKDLKEFLSGLWSSIRREVFQTASEKIEAEGLAALQALSACLSRSILSPDAEDLLDSFLNSILQDCKHHLCEPDMKLVWPSAKLLQAAAGGSSRACWKVTANVLPLLLEQYNQHAQSSHRRTILEMTLGFLKLQSRWLDEEDDNGLGNLKEALCTMVFSAVTDSSTQLHQVAVRTLTVLAMQQGFLSSSDIDLVVDHLTRLILQETDSESCMAAIEASGTLAKVHPSVFISRMLPQLCANLQTEPMDINLNESRVVPERFIRQRCLEALAAVSTHQSILKETVPILLDYIGRVHNGEGETNAENVVSICRSLHRVAVQCQLDSEALQFYHEIVLPSLLSLTVQAATQDSGTSCNVLLRDDVLTAMVPVITAACTHLTPELASKSVSQVVALFLDGDVSLFSENNLPSNFQPFQVNGPTELQNHLVSLLMAFVCSLPRNVEIPHLRRLLQHLLSLSLSGCSPFAYSSASKCFAGLINKCPQGDLLDDILLVTAQRIDVGLVDEPSRTRAITLLVWVTKALVLRYHPLSGQLTNKMIGLLSDKQLGPSVANMFSLLVSDSPDIINKACHADIRIMFRQRFFTENVPKLVQGFNSANRDDKPNYLKALSHVLNALPKQVLMPELPSLLSLLLEALSCPDKVVQLSTLTCLEPLLQEAPETLKVHIDGLISKLVSLTLSPAMAVRITALKCILALTKLPLHMLLPYKQQVIRALAKPLDDKKRLVRKEAVETRCQWFLLGSPGS</sequence>
<evidence type="ECO:0000256" key="9">
    <source>
        <dbReference type="ARBA" id="ARBA00023242"/>
    </source>
</evidence>
<evidence type="ECO:0000256" key="12">
    <source>
        <dbReference type="RuleBase" id="RU367072"/>
    </source>
</evidence>
<keyword evidence="5" id="KW-0677">Repeat</keyword>
<keyword evidence="8 12" id="KW-0206">Cytoskeleton</keyword>
<reference evidence="15" key="1">
    <citation type="journal article" date="2010" name="Science">
        <title>The genome of the Western clawed frog Xenopus tropicalis.</title>
        <authorList>
            <person name="Hellsten U."/>
            <person name="Harland R.M."/>
            <person name="Gilchrist M.J."/>
            <person name="Hendrix D."/>
            <person name="Jurka J."/>
            <person name="Kapitonov V."/>
            <person name="Ovcharenko I."/>
            <person name="Putnam N.H."/>
            <person name="Shu S."/>
            <person name="Taher L."/>
            <person name="Blitz I.L."/>
            <person name="Blumberg B."/>
            <person name="Dichmann D.S."/>
            <person name="Dubchak I."/>
            <person name="Amaya E."/>
            <person name="Detter J.C."/>
            <person name="Fletcher R."/>
            <person name="Gerhard D.S."/>
            <person name="Goodstein D."/>
            <person name="Graves T."/>
            <person name="Grigoriev I.V."/>
            <person name="Grimwood J."/>
            <person name="Kawashima T."/>
            <person name="Lindquist E."/>
            <person name="Lucas S.M."/>
            <person name="Mead P.E."/>
            <person name="Mitros T."/>
            <person name="Ogino H."/>
            <person name="Ohta Y."/>
            <person name="Poliakov A.V."/>
            <person name="Pollet N."/>
            <person name="Robert J."/>
            <person name="Salamov A."/>
            <person name="Sater A.K."/>
            <person name="Schmutz J."/>
            <person name="Terry A."/>
            <person name="Vize P.D."/>
            <person name="Warren W.C."/>
            <person name="Wells D."/>
            <person name="Wills A."/>
            <person name="Wilson R.K."/>
            <person name="Zimmerman L.B."/>
            <person name="Zorn A.M."/>
            <person name="Grainger R."/>
            <person name="Grammer T."/>
            <person name="Khokha M.K."/>
            <person name="Richardson P.M."/>
            <person name="Rokhsar D.S."/>
        </authorList>
    </citation>
    <scope>NUCLEOTIDE SEQUENCE [LARGE SCALE GENOMIC DNA]</scope>
    <source>
        <strain evidence="15">Nigerian</strain>
    </source>
</reference>